<gene>
    <name evidence="3" type="ORF">EVAR_47806_1</name>
</gene>
<feature type="compositionally biased region" description="Polar residues" evidence="2">
    <location>
        <begin position="89"/>
        <end position="109"/>
    </location>
</feature>
<dbReference type="Proteomes" id="UP000299102">
    <property type="component" value="Unassembled WGS sequence"/>
</dbReference>
<evidence type="ECO:0000256" key="2">
    <source>
        <dbReference type="SAM" id="MobiDB-lite"/>
    </source>
</evidence>
<dbReference type="OrthoDB" id="7326421at2759"/>
<reference evidence="3 4" key="1">
    <citation type="journal article" date="2019" name="Commun. Biol.">
        <title>The bagworm genome reveals a unique fibroin gene that provides high tensile strength.</title>
        <authorList>
            <person name="Kono N."/>
            <person name="Nakamura H."/>
            <person name="Ohtoshi R."/>
            <person name="Tomita M."/>
            <person name="Numata K."/>
            <person name="Arakawa K."/>
        </authorList>
    </citation>
    <scope>NUCLEOTIDE SEQUENCE [LARGE SCALE GENOMIC DNA]</scope>
</reference>
<dbReference type="EMBL" id="BGZK01001677">
    <property type="protein sequence ID" value="GBP84419.1"/>
    <property type="molecule type" value="Genomic_DNA"/>
</dbReference>
<comment type="caution">
    <text evidence="3">The sequence shown here is derived from an EMBL/GenBank/DDBJ whole genome shotgun (WGS) entry which is preliminary data.</text>
</comment>
<feature type="coiled-coil region" evidence="1">
    <location>
        <begin position="114"/>
        <end position="148"/>
    </location>
</feature>
<organism evidence="3 4">
    <name type="scientific">Eumeta variegata</name>
    <name type="common">Bagworm moth</name>
    <name type="synonym">Eumeta japonica</name>
    <dbReference type="NCBI Taxonomy" id="151549"/>
    <lineage>
        <taxon>Eukaryota</taxon>
        <taxon>Metazoa</taxon>
        <taxon>Ecdysozoa</taxon>
        <taxon>Arthropoda</taxon>
        <taxon>Hexapoda</taxon>
        <taxon>Insecta</taxon>
        <taxon>Pterygota</taxon>
        <taxon>Neoptera</taxon>
        <taxon>Endopterygota</taxon>
        <taxon>Lepidoptera</taxon>
        <taxon>Glossata</taxon>
        <taxon>Ditrysia</taxon>
        <taxon>Tineoidea</taxon>
        <taxon>Psychidae</taxon>
        <taxon>Oiketicinae</taxon>
        <taxon>Eumeta</taxon>
    </lineage>
</organism>
<evidence type="ECO:0000313" key="4">
    <source>
        <dbReference type="Proteomes" id="UP000299102"/>
    </source>
</evidence>
<dbReference type="AlphaFoldDB" id="A0A4C1ZBV0"/>
<evidence type="ECO:0000256" key="1">
    <source>
        <dbReference type="SAM" id="Coils"/>
    </source>
</evidence>
<protein>
    <submittedName>
        <fullName evidence="3">Uncharacterized protein</fullName>
    </submittedName>
</protein>
<evidence type="ECO:0000313" key="3">
    <source>
        <dbReference type="EMBL" id="GBP84419.1"/>
    </source>
</evidence>
<name>A0A4C1ZBV0_EUMVA</name>
<keyword evidence="4" id="KW-1185">Reference proteome</keyword>
<accession>A0A4C1ZBV0</accession>
<sequence>MTSHLSWGGSCSARGWRFRLAEHLVGTHPLVSFYLFVAVRWQCRSGNSLILLTKRTFVALPLGELTTLLLQSEDLDRIKSIPELPDAEPNTSVYPDPEQPQQASKALQSKATDLSNALKRLKICLEELERYRHEFVNLKMEANSVAEKWSITPEFSKTRQRKVKRHFDELCEDERLQDPEGFLTMLFLHRKASKWKMNMKSPIRIERRPMPSSGTYMYRLRLMMELEGGHRNSVIKRRNPIEFGLVSFVLTSTLILYGNQRLMMELEGGHRNSVIKRRNPIEFGLVFNDAKESEECSEDWKEVTVRKWSYEGRSRPPELSLTEQNATTEAVTSHLFSVKIGILLV</sequence>
<keyword evidence="1" id="KW-0175">Coiled coil</keyword>
<proteinExistence type="predicted"/>
<dbReference type="STRING" id="151549.A0A4C1ZBV0"/>
<feature type="region of interest" description="Disordered" evidence="2">
    <location>
        <begin position="82"/>
        <end position="109"/>
    </location>
</feature>